<comment type="caution">
    <text evidence="2">The sequence shown here is derived from an EMBL/GenBank/DDBJ whole genome shotgun (WGS) entry which is preliminary data.</text>
</comment>
<reference evidence="2 3" key="1">
    <citation type="submission" date="2023-06" db="EMBL/GenBank/DDBJ databases">
        <title>Roseiconus lacunae JC819 isolated from Gulf of Mannar region, Tamil Nadu.</title>
        <authorList>
            <person name="Pk S."/>
            <person name="Ch S."/>
            <person name="Ch V.R."/>
        </authorList>
    </citation>
    <scope>NUCLEOTIDE SEQUENCE [LARGE SCALE GENOMIC DNA]</scope>
    <source>
        <strain evidence="2 3">JC819</strain>
    </source>
</reference>
<dbReference type="RefSeq" id="WP_289162045.1">
    <property type="nucleotide sequence ID" value="NZ_JASZZN010000002.1"/>
</dbReference>
<name>A0ABT7PCQ7_9BACT</name>
<feature type="transmembrane region" description="Helical" evidence="1">
    <location>
        <begin position="26"/>
        <end position="46"/>
    </location>
</feature>
<keyword evidence="1" id="KW-1133">Transmembrane helix</keyword>
<dbReference type="SUPFAM" id="SSF52317">
    <property type="entry name" value="Class I glutamine amidotransferase-like"/>
    <property type="match status" value="1"/>
</dbReference>
<organism evidence="2 3">
    <name type="scientific">Roseiconus lacunae</name>
    <dbReference type="NCBI Taxonomy" id="2605694"/>
    <lineage>
        <taxon>Bacteria</taxon>
        <taxon>Pseudomonadati</taxon>
        <taxon>Planctomycetota</taxon>
        <taxon>Planctomycetia</taxon>
        <taxon>Pirellulales</taxon>
        <taxon>Pirellulaceae</taxon>
        <taxon>Roseiconus</taxon>
    </lineage>
</organism>
<dbReference type="PANTHER" id="PTHR37947">
    <property type="entry name" value="BLL2462 PROTEIN"/>
    <property type="match status" value="1"/>
</dbReference>
<sequence length="801" mass="89356">MELNVHPFVESSPLMFAEFVVGSPKWVFPAIVGGTLLTFLVLFNYAKTNRRDSLAVVGVILKLTAIALLAVCLLEPMRRDQRPRPRANLLPVVVDTSQSMGLKIGRESQSWRDRIDENFAGNAPLFADLSQSFETRIYGFDKRLSSAGEVADLRRDGKATHLLKNLEELNQRLQGRPVAGVLLLSDGNGLADGIDYDDLPELDFPVYPVVPEKLSGLNDLRITGTSIRQTNFEVSPITLTVQFAIDGVLTGDVIVRLTDSQDNIIVEEQTLSLKADESSYYTSFQFRPDQVGLRFYRVDVFRTTDQSAFESSESLMEANSSETTLINNTKLVTVDRRSGPYRVLYLAGRPNWEFKFLRRAVDEDAEVELTGLLRMANKEPKFSFRDQAVSGTNPLFQGLGDDAEETAEQYDEPVLVPIGVKQADELASGFPKTEDQLFYFDAMIVDDVEPEFFSQDQLKLIRRFVSLRGGGLMFLGGQEMWAGRAFDDSVLGDLSPVYVASRTMDGPSNQSLGLTREGMLEPWMRLRSTVSEENKRLRSMTHFTSVNEVGSLKPGAYRLATVTDSVGKERTAVAVQRFGRGKVGALLIADYWRWAMNAEPGQADDSYQSWRQMVRWLVGDVPRRTEIVTRDDPETGAVILEIESFDEAYAPLENGDVKLTVRQPNGAVVPLSVQPVPERPGVVRTSFFDDSAGAYVANAEVRSADGEVVGTPSSGWTRQIAGREFDHIGFNRGLMEKIAQKSGGKLIDESNLDRFAQQLNSEKVPVMETWVYPIWHRGWVLSLALGCLCAEWGLRRYRGLA</sequence>
<evidence type="ECO:0000313" key="2">
    <source>
        <dbReference type="EMBL" id="MDM4014256.1"/>
    </source>
</evidence>
<protein>
    <recommendedName>
        <fullName evidence="4">Glutamine amidotransferase domain-containing protein</fullName>
    </recommendedName>
</protein>
<keyword evidence="3" id="KW-1185">Reference proteome</keyword>
<feature type="transmembrane region" description="Helical" evidence="1">
    <location>
        <begin position="53"/>
        <end position="77"/>
    </location>
</feature>
<keyword evidence="1" id="KW-0472">Membrane</keyword>
<evidence type="ECO:0008006" key="4">
    <source>
        <dbReference type="Google" id="ProtNLM"/>
    </source>
</evidence>
<dbReference type="EMBL" id="JASZZN010000002">
    <property type="protein sequence ID" value="MDM4014256.1"/>
    <property type="molecule type" value="Genomic_DNA"/>
</dbReference>
<gene>
    <name evidence="2" type="ORF">QTN89_02360</name>
</gene>
<accession>A0ABT7PCQ7</accession>
<dbReference type="PANTHER" id="PTHR37947:SF1">
    <property type="entry name" value="BLL2462 PROTEIN"/>
    <property type="match status" value="1"/>
</dbReference>
<evidence type="ECO:0000256" key="1">
    <source>
        <dbReference type="SAM" id="Phobius"/>
    </source>
</evidence>
<dbReference type="Gene3D" id="3.40.50.880">
    <property type="match status" value="1"/>
</dbReference>
<dbReference type="InterPro" id="IPR029062">
    <property type="entry name" value="Class_I_gatase-like"/>
</dbReference>
<evidence type="ECO:0000313" key="3">
    <source>
        <dbReference type="Proteomes" id="UP001239462"/>
    </source>
</evidence>
<dbReference type="Proteomes" id="UP001239462">
    <property type="component" value="Unassembled WGS sequence"/>
</dbReference>
<proteinExistence type="predicted"/>
<keyword evidence="1" id="KW-0812">Transmembrane</keyword>